<organism evidence="2 3">
    <name type="scientific">Protopolystoma xenopodis</name>
    <dbReference type="NCBI Taxonomy" id="117903"/>
    <lineage>
        <taxon>Eukaryota</taxon>
        <taxon>Metazoa</taxon>
        <taxon>Spiralia</taxon>
        <taxon>Lophotrochozoa</taxon>
        <taxon>Platyhelminthes</taxon>
        <taxon>Monogenea</taxon>
        <taxon>Polyopisthocotylea</taxon>
        <taxon>Polystomatidea</taxon>
        <taxon>Polystomatidae</taxon>
        <taxon>Protopolystoma</taxon>
    </lineage>
</organism>
<dbReference type="Gene3D" id="3.30.1010.10">
    <property type="entry name" value="Phosphatidylinositol 3-kinase Catalytic Subunit, Chain A, domain 4"/>
    <property type="match status" value="1"/>
</dbReference>
<dbReference type="PANTHER" id="PTHR10048">
    <property type="entry name" value="PHOSPHATIDYLINOSITOL KINASE"/>
    <property type="match status" value="1"/>
</dbReference>
<evidence type="ECO:0000313" key="3">
    <source>
        <dbReference type="Proteomes" id="UP000784294"/>
    </source>
</evidence>
<dbReference type="GO" id="GO:0016303">
    <property type="term" value="F:1-phosphatidylinositol-3-kinase activity"/>
    <property type="evidence" value="ECO:0007669"/>
    <property type="project" value="TreeGrafter"/>
</dbReference>
<dbReference type="PANTHER" id="PTHR10048:SF14">
    <property type="entry name" value="LD28067P"/>
    <property type="match status" value="1"/>
</dbReference>
<evidence type="ECO:0000259" key="1">
    <source>
        <dbReference type="PROSITE" id="PS50290"/>
    </source>
</evidence>
<dbReference type="GO" id="GO:0048015">
    <property type="term" value="P:phosphatidylinositol-mediated signaling"/>
    <property type="evidence" value="ECO:0007669"/>
    <property type="project" value="TreeGrafter"/>
</dbReference>
<accession>A0A448WC40</accession>
<dbReference type="AlphaFoldDB" id="A0A448WC40"/>
<gene>
    <name evidence="2" type="ORF">PXEA_LOCUS1602</name>
</gene>
<comment type="caution">
    <text evidence="2">The sequence shown here is derived from an EMBL/GenBank/DDBJ whole genome shotgun (WGS) entry which is preliminary data.</text>
</comment>
<evidence type="ECO:0000313" key="2">
    <source>
        <dbReference type="EMBL" id="VEL08162.1"/>
    </source>
</evidence>
<dbReference type="SUPFAM" id="SSF56112">
    <property type="entry name" value="Protein kinase-like (PK-like)"/>
    <property type="match status" value="1"/>
</dbReference>
<dbReference type="Proteomes" id="UP000784294">
    <property type="component" value="Unassembled WGS sequence"/>
</dbReference>
<proteinExistence type="predicted"/>
<dbReference type="GO" id="GO:0005737">
    <property type="term" value="C:cytoplasm"/>
    <property type="evidence" value="ECO:0007669"/>
    <property type="project" value="TreeGrafter"/>
</dbReference>
<dbReference type="GO" id="GO:0043491">
    <property type="term" value="P:phosphatidylinositol 3-kinase/protein kinase B signal transduction"/>
    <property type="evidence" value="ECO:0007669"/>
    <property type="project" value="TreeGrafter"/>
</dbReference>
<name>A0A448WC40_9PLAT</name>
<reference evidence="2" key="1">
    <citation type="submission" date="2018-11" db="EMBL/GenBank/DDBJ databases">
        <authorList>
            <consortium name="Pathogen Informatics"/>
        </authorList>
    </citation>
    <scope>NUCLEOTIDE SEQUENCE</scope>
</reference>
<feature type="domain" description="PI3K/PI4K catalytic" evidence="1">
    <location>
        <begin position="1"/>
        <end position="105"/>
    </location>
</feature>
<dbReference type="EMBL" id="CAAALY010003284">
    <property type="protein sequence ID" value="VEL08162.1"/>
    <property type="molecule type" value="Genomic_DNA"/>
</dbReference>
<keyword evidence="3" id="KW-1185">Reference proteome</keyword>
<dbReference type="GO" id="GO:0005942">
    <property type="term" value="C:phosphatidylinositol 3-kinase complex"/>
    <property type="evidence" value="ECO:0007669"/>
    <property type="project" value="TreeGrafter"/>
</dbReference>
<dbReference type="Pfam" id="PF00454">
    <property type="entry name" value="PI3_PI4_kinase"/>
    <property type="match status" value="1"/>
</dbReference>
<dbReference type="GO" id="GO:0005886">
    <property type="term" value="C:plasma membrane"/>
    <property type="evidence" value="ECO:0007669"/>
    <property type="project" value="TreeGrafter"/>
</dbReference>
<dbReference type="InterPro" id="IPR015433">
    <property type="entry name" value="PI3/4_kinase"/>
</dbReference>
<dbReference type="OrthoDB" id="67688at2759"/>
<sequence length="105" mass="12034">MGHTWFGPCGDDLRVDSLICQLIFLMDRIWLSNGLDLRMIHFRILPTDDRQGFIELISECSTLRQIQQEVGGLTGVFKDSVITRWLQSQNTTELDYGRVSIADDT</sequence>
<dbReference type="InterPro" id="IPR011009">
    <property type="entry name" value="Kinase-like_dom_sf"/>
</dbReference>
<dbReference type="GO" id="GO:0016477">
    <property type="term" value="P:cell migration"/>
    <property type="evidence" value="ECO:0007669"/>
    <property type="project" value="TreeGrafter"/>
</dbReference>
<dbReference type="PROSITE" id="PS50290">
    <property type="entry name" value="PI3_4_KINASE_3"/>
    <property type="match status" value="1"/>
</dbReference>
<protein>
    <recommendedName>
        <fullName evidence="1">PI3K/PI4K catalytic domain-containing protein</fullName>
    </recommendedName>
</protein>
<dbReference type="InterPro" id="IPR000403">
    <property type="entry name" value="PI3/4_kinase_cat_dom"/>
</dbReference>
<dbReference type="GO" id="GO:0035005">
    <property type="term" value="F:1-phosphatidylinositol-4-phosphate 3-kinase activity"/>
    <property type="evidence" value="ECO:0007669"/>
    <property type="project" value="TreeGrafter"/>
</dbReference>